<dbReference type="InterPro" id="IPR000719">
    <property type="entry name" value="Prot_kinase_dom"/>
</dbReference>
<evidence type="ECO:0000259" key="9">
    <source>
        <dbReference type="PROSITE" id="PS50011"/>
    </source>
</evidence>
<keyword evidence="8" id="KW-1133">Transmembrane helix</keyword>
<dbReference type="PANTHER" id="PTHR43289">
    <property type="entry name" value="MITOGEN-ACTIVATED PROTEIN KINASE KINASE KINASE 20-RELATED"/>
    <property type="match status" value="1"/>
</dbReference>
<evidence type="ECO:0000256" key="5">
    <source>
        <dbReference type="ARBA" id="ARBA00022777"/>
    </source>
</evidence>
<dbReference type="SUPFAM" id="SSF56112">
    <property type="entry name" value="Protein kinase-like (PK-like)"/>
    <property type="match status" value="1"/>
</dbReference>
<dbReference type="Pfam" id="PF00069">
    <property type="entry name" value="Pkinase"/>
    <property type="match status" value="1"/>
</dbReference>
<keyword evidence="11" id="KW-1185">Reference proteome</keyword>
<dbReference type="CDD" id="cd14014">
    <property type="entry name" value="STKc_PknB_like"/>
    <property type="match status" value="1"/>
</dbReference>
<keyword evidence="6" id="KW-0067">ATP-binding</keyword>
<evidence type="ECO:0000256" key="3">
    <source>
        <dbReference type="ARBA" id="ARBA00022679"/>
    </source>
</evidence>
<evidence type="ECO:0000313" key="11">
    <source>
        <dbReference type="Proteomes" id="UP001500635"/>
    </source>
</evidence>
<dbReference type="EMBL" id="BAABFR010000001">
    <property type="protein sequence ID" value="GAA4382788.1"/>
    <property type="molecule type" value="Genomic_DNA"/>
</dbReference>
<evidence type="ECO:0000256" key="7">
    <source>
        <dbReference type="SAM" id="MobiDB-lite"/>
    </source>
</evidence>
<feature type="domain" description="Protein kinase" evidence="9">
    <location>
        <begin position="1"/>
        <end position="248"/>
    </location>
</feature>
<comment type="caution">
    <text evidence="10">The sequence shown here is derived from an EMBL/GenBank/DDBJ whole genome shotgun (WGS) entry which is preliminary data.</text>
</comment>
<feature type="compositionally biased region" description="Low complexity" evidence="7">
    <location>
        <begin position="292"/>
        <end position="310"/>
    </location>
</feature>
<keyword evidence="8" id="KW-0812">Transmembrane</keyword>
<evidence type="ECO:0000313" key="10">
    <source>
        <dbReference type="EMBL" id="GAA4382788.1"/>
    </source>
</evidence>
<evidence type="ECO:0000256" key="1">
    <source>
        <dbReference type="ARBA" id="ARBA00012513"/>
    </source>
</evidence>
<dbReference type="InterPro" id="IPR011009">
    <property type="entry name" value="Kinase-like_dom_sf"/>
</dbReference>
<evidence type="ECO:0000256" key="4">
    <source>
        <dbReference type="ARBA" id="ARBA00022741"/>
    </source>
</evidence>
<feature type="region of interest" description="Disordered" evidence="7">
    <location>
        <begin position="271"/>
        <end position="313"/>
    </location>
</feature>
<keyword evidence="5" id="KW-0418">Kinase</keyword>
<evidence type="ECO:0000256" key="8">
    <source>
        <dbReference type="SAM" id="Phobius"/>
    </source>
</evidence>
<organism evidence="10 11">
    <name type="scientific">Tsukamurella soli</name>
    <dbReference type="NCBI Taxonomy" id="644556"/>
    <lineage>
        <taxon>Bacteria</taxon>
        <taxon>Bacillati</taxon>
        <taxon>Actinomycetota</taxon>
        <taxon>Actinomycetes</taxon>
        <taxon>Mycobacteriales</taxon>
        <taxon>Tsukamurellaceae</taxon>
        <taxon>Tsukamurella</taxon>
    </lineage>
</organism>
<reference evidence="11" key="1">
    <citation type="journal article" date="2019" name="Int. J. Syst. Evol. Microbiol.">
        <title>The Global Catalogue of Microorganisms (GCM) 10K type strain sequencing project: providing services to taxonomists for standard genome sequencing and annotation.</title>
        <authorList>
            <consortium name="The Broad Institute Genomics Platform"/>
            <consortium name="The Broad Institute Genome Sequencing Center for Infectious Disease"/>
            <person name="Wu L."/>
            <person name="Ma J."/>
        </authorList>
    </citation>
    <scope>NUCLEOTIDE SEQUENCE [LARGE SCALE GENOMIC DNA]</scope>
    <source>
        <strain evidence="11">JCM 17688</strain>
    </source>
</reference>
<gene>
    <name evidence="10" type="ORF">GCM10023147_01000</name>
</gene>
<name>A0ABP8J0K8_9ACTN</name>
<feature type="transmembrane region" description="Helical" evidence="8">
    <location>
        <begin position="328"/>
        <end position="351"/>
    </location>
</feature>
<evidence type="ECO:0000256" key="6">
    <source>
        <dbReference type="ARBA" id="ARBA00022840"/>
    </source>
</evidence>
<dbReference type="Gene3D" id="3.30.200.20">
    <property type="entry name" value="Phosphorylase Kinase, domain 1"/>
    <property type="match status" value="1"/>
</dbReference>
<dbReference type="Gene3D" id="1.10.510.10">
    <property type="entry name" value="Transferase(Phosphotransferase) domain 1"/>
    <property type="match status" value="1"/>
</dbReference>
<sequence length="540" mass="57103">MGEVYRAHDERRDRDVALKVLHASLADDPEFRKRFTRESRTVARLADPHVIPIHDFGEIDGVLYIDMRLIEGQNLAAALRHGPFPPARAVDLTEQIAGALDAAHAQGLVHRDVKPANIELTASGFPYLLDFGLAVTDHEARMTSAGTFVGSQAYAAPERFDGDSATPAGDVYSLACVLYEMLAGHPPYEGKSLGVVLKKHLTQDVPRPSSAADVSPAMDDVIARGLAKDPAERYPDCGSLAAAARSALTQRSGSAVAAGSDPYGDTMIRPAPEPTVGVDSYPTTALSQPGLGSYPGVSSQPGPVSPGGASRPVQPVAYPSAPQRRSNVVPVLSGVAAALVIVVALLGYLVVLNKKPRPQPASSAGPVVQTTTVSTQAPQVTAAPGTVTVAPGTVTVTPNTVTAAPTTTDTDYAAELVSRASADKPYVLAALNDHWVPALSTKWVGQQFDGRTWDASAILTEVSQLTQRFGYVRVLYSSDWNELSGLPGEPAWMTVAALAYSDPQDALQWCLQQGFDNQHCNAFYVSDTAQPTDPIVKTNP</sequence>
<keyword evidence="3" id="KW-0808">Transferase</keyword>
<keyword evidence="8" id="KW-0472">Membrane</keyword>
<dbReference type="SMART" id="SM00220">
    <property type="entry name" value="S_TKc"/>
    <property type="match status" value="1"/>
</dbReference>
<protein>
    <recommendedName>
        <fullName evidence="1">non-specific serine/threonine protein kinase</fullName>
        <ecNumber evidence="1">2.7.11.1</ecNumber>
    </recommendedName>
</protein>
<accession>A0ABP8J0K8</accession>
<dbReference type="PANTHER" id="PTHR43289:SF6">
    <property type="entry name" value="SERINE_THREONINE-PROTEIN KINASE NEKL-3"/>
    <property type="match status" value="1"/>
</dbReference>
<keyword evidence="4" id="KW-0547">Nucleotide-binding</keyword>
<evidence type="ECO:0000256" key="2">
    <source>
        <dbReference type="ARBA" id="ARBA00022527"/>
    </source>
</evidence>
<dbReference type="EC" id="2.7.11.1" evidence="1"/>
<dbReference type="PROSITE" id="PS50011">
    <property type="entry name" value="PROTEIN_KINASE_DOM"/>
    <property type="match status" value="1"/>
</dbReference>
<proteinExistence type="predicted"/>
<dbReference type="Proteomes" id="UP001500635">
    <property type="component" value="Unassembled WGS sequence"/>
</dbReference>
<keyword evidence="2" id="KW-0723">Serine/threonine-protein kinase</keyword>